<dbReference type="EMBL" id="OW240915">
    <property type="protein sequence ID" value="CAH2283428.1"/>
    <property type="molecule type" value="Genomic_DNA"/>
</dbReference>
<dbReference type="InterPro" id="IPR043128">
    <property type="entry name" value="Rev_trsase/Diguanyl_cyclase"/>
</dbReference>
<dbReference type="PANTHER" id="PTHR33064:SF37">
    <property type="entry name" value="RIBONUCLEASE H"/>
    <property type="match status" value="1"/>
</dbReference>
<dbReference type="Proteomes" id="UP001295444">
    <property type="component" value="Chromosome 04"/>
</dbReference>
<dbReference type="InterPro" id="IPR043502">
    <property type="entry name" value="DNA/RNA_pol_sf"/>
</dbReference>
<dbReference type="InterPro" id="IPR051320">
    <property type="entry name" value="Viral_Replic_Matur_Polypro"/>
</dbReference>
<dbReference type="Gene3D" id="3.10.20.370">
    <property type="match status" value="1"/>
</dbReference>
<sequence>MGSKQKRLYAKYQHLRIEDKIWIPSYAILAKPLYTAIKGTEHDSFLWTIEQQKAFEDVKKALMSAPALGLPDHTRPFYLYVHEQRRMAVGVLTQYLGSWQRPVAYMSKQLDAVASGLPPCLRAVAAAALLVAEADKLTLGQELYVRVPHAVQTLLDYKGNHWFSNSRMTKYQAILCENPRVHLETVNTLNPATLLPQPTESRHDCLEVMDEVFSSRPDLHDFPIQNPDVQYYTDGSSYVKEGIRYAGYAVTTIDKERQHRRQN</sequence>
<organism evidence="2 3">
    <name type="scientific">Pelobates cultripes</name>
    <name type="common">Western spadefoot toad</name>
    <dbReference type="NCBI Taxonomy" id="61616"/>
    <lineage>
        <taxon>Eukaryota</taxon>
        <taxon>Metazoa</taxon>
        <taxon>Chordata</taxon>
        <taxon>Craniata</taxon>
        <taxon>Vertebrata</taxon>
        <taxon>Euteleostomi</taxon>
        <taxon>Amphibia</taxon>
        <taxon>Batrachia</taxon>
        <taxon>Anura</taxon>
        <taxon>Pelobatoidea</taxon>
        <taxon>Pelobatidae</taxon>
        <taxon>Pelobates</taxon>
    </lineage>
</organism>
<dbReference type="InterPro" id="IPR041577">
    <property type="entry name" value="RT_RNaseH_2"/>
</dbReference>
<gene>
    <name evidence="2" type="ORF">PECUL_23A031658</name>
</gene>
<evidence type="ECO:0000313" key="3">
    <source>
        <dbReference type="Proteomes" id="UP001295444"/>
    </source>
</evidence>
<dbReference type="SUPFAM" id="SSF56672">
    <property type="entry name" value="DNA/RNA polymerases"/>
    <property type="match status" value="1"/>
</dbReference>
<dbReference type="InterPro" id="IPR036397">
    <property type="entry name" value="RNaseH_sf"/>
</dbReference>
<evidence type="ECO:0000313" key="2">
    <source>
        <dbReference type="EMBL" id="CAH2283428.1"/>
    </source>
</evidence>
<protein>
    <recommendedName>
        <fullName evidence="1">Reverse transcriptase/retrotransposon-derived protein RNase H-like domain-containing protein</fullName>
    </recommendedName>
</protein>
<dbReference type="GO" id="GO:0006259">
    <property type="term" value="P:DNA metabolic process"/>
    <property type="evidence" value="ECO:0007669"/>
    <property type="project" value="UniProtKB-ARBA"/>
</dbReference>
<feature type="domain" description="Reverse transcriptase/retrotransposon-derived protein RNase H-like" evidence="1">
    <location>
        <begin position="47"/>
        <end position="142"/>
    </location>
</feature>
<reference evidence="2" key="1">
    <citation type="submission" date="2022-03" db="EMBL/GenBank/DDBJ databases">
        <authorList>
            <person name="Alioto T."/>
            <person name="Alioto T."/>
            <person name="Gomez Garrido J."/>
        </authorList>
    </citation>
    <scope>NUCLEOTIDE SEQUENCE</scope>
</reference>
<proteinExistence type="predicted"/>
<name>A0AAD1W3Q1_PELCU</name>
<evidence type="ECO:0000259" key="1">
    <source>
        <dbReference type="Pfam" id="PF17919"/>
    </source>
</evidence>
<dbReference type="Gene3D" id="3.30.420.10">
    <property type="entry name" value="Ribonuclease H-like superfamily/Ribonuclease H"/>
    <property type="match status" value="1"/>
</dbReference>
<dbReference type="AlphaFoldDB" id="A0AAD1W3Q1"/>
<dbReference type="Pfam" id="PF17919">
    <property type="entry name" value="RT_RNaseH_2"/>
    <property type="match status" value="1"/>
</dbReference>
<dbReference type="Gene3D" id="3.30.70.270">
    <property type="match status" value="1"/>
</dbReference>
<accession>A0AAD1W3Q1</accession>
<dbReference type="GO" id="GO:0003676">
    <property type="term" value="F:nucleic acid binding"/>
    <property type="evidence" value="ECO:0007669"/>
    <property type="project" value="InterPro"/>
</dbReference>
<keyword evidence="3" id="KW-1185">Reference proteome</keyword>
<dbReference type="PANTHER" id="PTHR33064">
    <property type="entry name" value="POL PROTEIN"/>
    <property type="match status" value="1"/>
</dbReference>